<dbReference type="PANTHER" id="PTHR33990">
    <property type="entry name" value="PROTEIN YJDN-RELATED"/>
    <property type="match status" value="1"/>
</dbReference>
<dbReference type="Pfam" id="PF06983">
    <property type="entry name" value="3-dmu-9_3-mt"/>
    <property type="match status" value="1"/>
</dbReference>
<comment type="caution">
    <text evidence="2">The sequence shown here is derived from an EMBL/GenBank/DDBJ whole genome shotgun (WGS) entry which is preliminary data.</text>
</comment>
<dbReference type="AlphaFoldDB" id="A0A6B3TSQ0"/>
<dbReference type="EMBL" id="JAAIUV010000017">
    <property type="protein sequence ID" value="NEX79480.1"/>
    <property type="molecule type" value="Genomic_DNA"/>
</dbReference>
<evidence type="ECO:0000313" key="2">
    <source>
        <dbReference type="EMBL" id="NEX79480.1"/>
    </source>
</evidence>
<feature type="domain" description="PhnB-like" evidence="1">
    <location>
        <begin position="5"/>
        <end position="142"/>
    </location>
</feature>
<dbReference type="RefSeq" id="WP_163252021.1">
    <property type="nucleotide sequence ID" value="NZ_JAAIUV010000017.1"/>
</dbReference>
<dbReference type="PANTHER" id="PTHR33990:SF1">
    <property type="entry name" value="PROTEIN YJDN"/>
    <property type="match status" value="1"/>
</dbReference>
<name>A0A6B3TSQ0_9BACI</name>
<evidence type="ECO:0000313" key="3">
    <source>
        <dbReference type="Proteomes" id="UP000481621"/>
    </source>
</evidence>
<gene>
    <name evidence="2" type="ORF">G4Z05_11485</name>
</gene>
<dbReference type="SUPFAM" id="SSF54593">
    <property type="entry name" value="Glyoxalase/Bleomycin resistance protein/Dihydroxybiphenyl dioxygenase"/>
    <property type="match status" value="1"/>
</dbReference>
<evidence type="ECO:0000259" key="1">
    <source>
        <dbReference type="Pfam" id="PF06983"/>
    </source>
</evidence>
<dbReference type="InterPro" id="IPR029068">
    <property type="entry name" value="Glyas_Bleomycin-R_OHBP_Dase"/>
</dbReference>
<organism evidence="2 3">
    <name type="scientific">Neobacillus thermocopriae</name>
    <dbReference type="NCBI Taxonomy" id="1215031"/>
    <lineage>
        <taxon>Bacteria</taxon>
        <taxon>Bacillati</taxon>
        <taxon>Bacillota</taxon>
        <taxon>Bacilli</taxon>
        <taxon>Bacillales</taxon>
        <taxon>Bacillaceae</taxon>
        <taxon>Neobacillus</taxon>
    </lineage>
</organism>
<dbReference type="CDD" id="cd06588">
    <property type="entry name" value="PhnB_like"/>
    <property type="match status" value="1"/>
</dbReference>
<keyword evidence="3" id="KW-1185">Reference proteome</keyword>
<sequence>MTIRLTPCIVMNGNTKEAVHFYEKVLDAKVLNIQTYGEMSVPCPEALKERVANVMLQIGESKLMLFDAPNISVPDGDTEQVHNIQHDKNAVVTINISINDVRRTKEIFEILQKEGKVIAPLEEVPFSPAFGTVMDKFGVTFILVTQL</sequence>
<dbReference type="InterPro" id="IPR028973">
    <property type="entry name" value="PhnB-like"/>
</dbReference>
<proteinExistence type="predicted"/>
<dbReference type="Proteomes" id="UP000481621">
    <property type="component" value="Unassembled WGS sequence"/>
</dbReference>
<accession>A0A6B3TSQ0</accession>
<protein>
    <submittedName>
        <fullName evidence="2">VOC family protein</fullName>
    </submittedName>
</protein>
<dbReference type="Gene3D" id="3.10.180.10">
    <property type="entry name" value="2,3-Dihydroxybiphenyl 1,2-Dioxygenase, domain 1"/>
    <property type="match status" value="1"/>
</dbReference>
<reference evidence="2" key="1">
    <citation type="submission" date="2020-02" db="EMBL/GenBank/DDBJ databases">
        <title>Bacillus sedimentmangrovi sp. nov., isolated from sediment of the mangrove ecosystem.</title>
        <authorList>
            <person name="Liu G."/>
        </authorList>
    </citation>
    <scope>NUCLEOTIDE SEQUENCE [LARGE SCALE GENOMIC DNA]</scope>
    <source>
        <strain evidence="2">SgZ-7</strain>
    </source>
</reference>